<dbReference type="HAMAP" id="MF_02231">
    <property type="entry name" value="UbiT"/>
    <property type="match status" value="1"/>
</dbReference>
<keyword evidence="1" id="KW-0831">Ubiquinone biosynthesis</keyword>
<comment type="pathway">
    <text evidence="1">Cofactor biosynthesis; ubiquinone biosynthesis.</text>
</comment>
<dbReference type="GO" id="GO:0005829">
    <property type="term" value="C:cytosol"/>
    <property type="evidence" value="ECO:0007669"/>
    <property type="project" value="TreeGrafter"/>
</dbReference>
<dbReference type="GeneID" id="79888542"/>
<reference evidence="2" key="1">
    <citation type="submission" date="2020-08" db="EMBL/GenBank/DDBJ databases">
        <title>Genome Sequencing and Pan-Genome Analysis of Migratory bird Vibrio Strains, Inner Mongolia.</title>
        <authorList>
            <person name="Zheng L."/>
        </authorList>
    </citation>
    <scope>NUCLEOTIDE SEQUENCE</scope>
    <source>
        <strain evidence="2">M13F</strain>
    </source>
</reference>
<dbReference type="Proteomes" id="UP000615796">
    <property type="component" value="Unassembled WGS sequence"/>
</dbReference>
<proteinExistence type="inferred from homology"/>
<dbReference type="Pfam" id="PF02036">
    <property type="entry name" value="SCP2"/>
    <property type="match status" value="1"/>
</dbReference>
<dbReference type="PANTHER" id="PTHR10094:SF25">
    <property type="entry name" value="SCP2 STEROL-BINDING DOMAIN-CONTAINING PROTEIN 1"/>
    <property type="match status" value="1"/>
</dbReference>
<comment type="caution">
    <text evidence="2">The sequence shown here is derived from an EMBL/GenBank/DDBJ whole genome shotgun (WGS) entry which is preliminary data.</text>
</comment>
<dbReference type="InterPro" id="IPR036527">
    <property type="entry name" value="SCP2_sterol-bd_dom_sf"/>
</dbReference>
<gene>
    <name evidence="1" type="primary">ubiT</name>
    <name evidence="2" type="ORF">H8Q88_12185</name>
</gene>
<evidence type="ECO:0000313" key="3">
    <source>
        <dbReference type="Proteomes" id="UP000615796"/>
    </source>
</evidence>
<dbReference type="PIRSF" id="PIRSF025550">
    <property type="entry name" value="UCP025550_lpd_carrier"/>
    <property type="match status" value="1"/>
</dbReference>
<keyword evidence="3" id="KW-1185">Reference proteome</keyword>
<dbReference type="RefSeq" id="WP_040903790.1">
    <property type="nucleotide sequence ID" value="NZ_CP046793.1"/>
</dbReference>
<dbReference type="OrthoDB" id="5292463at2"/>
<dbReference type="PANTHER" id="PTHR10094">
    <property type="entry name" value="STEROL CARRIER PROTEIN 2 SCP-2 FAMILY PROTEIN"/>
    <property type="match status" value="1"/>
</dbReference>
<dbReference type="GO" id="GO:0006744">
    <property type="term" value="P:ubiquinone biosynthetic process"/>
    <property type="evidence" value="ECO:0007669"/>
    <property type="project" value="UniProtKB-UniRule"/>
</dbReference>
<accession>A0A9X0UIA7</accession>
<dbReference type="SUPFAM" id="SSF55718">
    <property type="entry name" value="SCP-like"/>
    <property type="match status" value="1"/>
</dbReference>
<dbReference type="InterPro" id="IPR003033">
    <property type="entry name" value="SCP2_sterol-bd_dom"/>
</dbReference>
<sequence length="175" mass="20130">MINKIRRQLVQNAPSILRSPVHLLPHRVQKTALLEGLKLVFQEALADGDFEFLEGKWLKIEIHDLALRWFISYQHPQLIVADRPCQEDVSFSGYLNDFILIAGRKEDPDTLFFQRRLSIEGDTELGLAVKNLMDSVDLEQLPPVLQILLHQLADFVHKGMQMPNTQNEVMNAYSN</sequence>
<dbReference type="InterPro" id="IPR016830">
    <property type="entry name" value="UbiT"/>
</dbReference>
<dbReference type="AlphaFoldDB" id="A0A9X0UIA7"/>
<evidence type="ECO:0000313" key="2">
    <source>
        <dbReference type="EMBL" id="MBC5851660.1"/>
    </source>
</evidence>
<dbReference type="EMBL" id="JACRUP010000007">
    <property type="protein sequence ID" value="MBC5851660.1"/>
    <property type="molecule type" value="Genomic_DNA"/>
</dbReference>
<evidence type="ECO:0000256" key="1">
    <source>
        <dbReference type="HAMAP-Rule" id="MF_02231"/>
    </source>
</evidence>
<name>A0A9X0UIA7_VIBME</name>
<protein>
    <recommendedName>
        <fullName evidence="1">Ubiquinone biosynthesis accessory factor UbiT</fullName>
    </recommendedName>
</protein>
<comment type="function">
    <text evidence="1">Required for O(2)-independent ubiquinone (coenzyme Q) biosynthesis. Likely functions as an accessory factor.</text>
</comment>
<comment type="similarity">
    <text evidence="1">Belongs to the UbiT family.</text>
</comment>
<organism evidence="2 3">
    <name type="scientific">Vibrio metschnikovii</name>
    <dbReference type="NCBI Taxonomy" id="28172"/>
    <lineage>
        <taxon>Bacteria</taxon>
        <taxon>Pseudomonadati</taxon>
        <taxon>Pseudomonadota</taxon>
        <taxon>Gammaproteobacteria</taxon>
        <taxon>Vibrionales</taxon>
        <taxon>Vibrionaceae</taxon>
        <taxon>Vibrio</taxon>
    </lineage>
</organism>